<feature type="compositionally biased region" description="Low complexity" evidence="1">
    <location>
        <begin position="438"/>
        <end position="455"/>
    </location>
</feature>
<comment type="caution">
    <text evidence="4">The sequence shown here is derived from an EMBL/GenBank/DDBJ whole genome shotgun (WGS) entry which is preliminary data.</text>
</comment>
<dbReference type="SUPFAM" id="SSF53300">
    <property type="entry name" value="vWA-like"/>
    <property type="match status" value="1"/>
</dbReference>
<dbReference type="EMBL" id="JAGGLB010000013">
    <property type="protein sequence ID" value="MBP1992473.1"/>
    <property type="molecule type" value="Genomic_DNA"/>
</dbReference>
<feature type="domain" description="VWFA" evidence="3">
    <location>
        <begin position="46"/>
        <end position="229"/>
    </location>
</feature>
<dbReference type="RefSeq" id="WP_376774442.1">
    <property type="nucleotide sequence ID" value="NZ_JAGGLB010000013.1"/>
</dbReference>
<reference evidence="4 5" key="1">
    <citation type="submission" date="2021-03" db="EMBL/GenBank/DDBJ databases">
        <title>Genomic Encyclopedia of Type Strains, Phase IV (KMG-IV): sequencing the most valuable type-strain genomes for metagenomic binning, comparative biology and taxonomic classification.</title>
        <authorList>
            <person name="Goeker M."/>
        </authorList>
    </citation>
    <scope>NUCLEOTIDE SEQUENCE [LARGE SCALE GENOMIC DNA]</scope>
    <source>
        <strain evidence="4 5">DSM 26048</strain>
    </source>
</reference>
<protein>
    <recommendedName>
        <fullName evidence="3">VWFA domain-containing protein</fullName>
    </recommendedName>
</protein>
<evidence type="ECO:0000313" key="4">
    <source>
        <dbReference type="EMBL" id="MBP1992473.1"/>
    </source>
</evidence>
<name>A0ABS4IY67_9BACL</name>
<dbReference type="InterPro" id="IPR002035">
    <property type="entry name" value="VWF_A"/>
</dbReference>
<dbReference type="CDD" id="cd00198">
    <property type="entry name" value="vWFA"/>
    <property type="match status" value="1"/>
</dbReference>
<dbReference type="InterPro" id="IPR036465">
    <property type="entry name" value="vWFA_dom_sf"/>
</dbReference>
<dbReference type="Gene3D" id="3.40.50.410">
    <property type="entry name" value="von Willebrand factor, type A domain"/>
    <property type="match status" value="1"/>
</dbReference>
<dbReference type="SMART" id="SM00327">
    <property type="entry name" value="VWA"/>
    <property type="match status" value="1"/>
</dbReference>
<proteinExistence type="predicted"/>
<accession>A0ABS4IY67</accession>
<evidence type="ECO:0000259" key="3">
    <source>
        <dbReference type="PROSITE" id="PS50234"/>
    </source>
</evidence>
<organism evidence="4 5">
    <name type="scientific">Paenibacillus eucommiae</name>
    <dbReference type="NCBI Taxonomy" id="1355755"/>
    <lineage>
        <taxon>Bacteria</taxon>
        <taxon>Bacillati</taxon>
        <taxon>Bacillota</taxon>
        <taxon>Bacilli</taxon>
        <taxon>Bacillales</taxon>
        <taxon>Paenibacillaceae</taxon>
        <taxon>Paenibacillus</taxon>
    </lineage>
</organism>
<dbReference type="PROSITE" id="PS50234">
    <property type="entry name" value="VWFA"/>
    <property type="match status" value="1"/>
</dbReference>
<evidence type="ECO:0000313" key="5">
    <source>
        <dbReference type="Proteomes" id="UP001519287"/>
    </source>
</evidence>
<evidence type="ECO:0000256" key="2">
    <source>
        <dbReference type="SAM" id="Phobius"/>
    </source>
</evidence>
<keyword evidence="5" id="KW-1185">Reference proteome</keyword>
<gene>
    <name evidence="4" type="ORF">J2Z66_004081</name>
</gene>
<dbReference type="PANTHER" id="PTHR10579">
    <property type="entry name" value="CALCIUM-ACTIVATED CHLORIDE CHANNEL REGULATOR"/>
    <property type="match status" value="1"/>
</dbReference>
<feature type="transmembrane region" description="Helical" evidence="2">
    <location>
        <begin position="465"/>
        <end position="487"/>
    </location>
</feature>
<evidence type="ECO:0000256" key="1">
    <source>
        <dbReference type="SAM" id="MobiDB-lite"/>
    </source>
</evidence>
<dbReference type="Proteomes" id="UP001519287">
    <property type="component" value="Unassembled WGS sequence"/>
</dbReference>
<keyword evidence="2" id="KW-1133">Transmembrane helix</keyword>
<dbReference type="InterPro" id="IPR051266">
    <property type="entry name" value="CLCR"/>
</dbReference>
<feature type="region of interest" description="Disordered" evidence="1">
    <location>
        <begin position="438"/>
        <end position="457"/>
    </location>
</feature>
<keyword evidence="2" id="KW-0472">Membrane</keyword>
<dbReference type="Pfam" id="PF00092">
    <property type="entry name" value="VWA"/>
    <property type="match status" value="1"/>
</dbReference>
<sequence>MRMTKKKSKMLLSIIGLSLILLVGMAGNALTLATTFAASNTEPKIDAVLTIDASTSMNESDKGKVANEAMKMFIDMTSVQGDKIGIISYTDQVVREKALLKINSSKDKDDLKAFIDQVARGPYTDIAVGVSEAVKVIESGKEAGHYPLIVLLSDGNNSLNANRTQEQSDLELQEAVKKAADLNIPIYTIGLNADGQLNKDVLEKIAKDTNGKSFVTSSADSLPQILSEIFANHLKLKVIPLKGIVGNGQFQDVTITIPNANVLEANISIMSAKPIEAKLIDPAGKEHQIPSDDIVYSKSSAYSLIKIAKPDMGDWKLQVKGSSKDQIDINLIFNYDVQLVMDALPGGKTYKPGDTIDLRAQLLSNGQSLADEDLFKNVKSTLLVTDLDTKQTTEVPLNNSGKDFTGSFKVAEAHEYEIKAKVEDASFFRESDPVLINAKPGAKPSSSTSATPAPVTKDDSKPLPWGYILGGLGSLILLLVAVLYIMAMMKKANKGFYGQVVIEIRDEDTEERTSPQYKKLTGFKGKVKLHQLLQLAPEFAETDKIIFTPGRDSVIMYNQSECLIEKSGRAFDASKGKELKNNDRIKITLQKVNKSIWLDYIS</sequence>
<keyword evidence="2" id="KW-0812">Transmembrane</keyword>
<dbReference type="PANTHER" id="PTHR10579:SF43">
    <property type="entry name" value="ZINC FINGER (C3HC4-TYPE RING FINGER) FAMILY PROTEIN"/>
    <property type="match status" value="1"/>
</dbReference>